<dbReference type="PROSITE" id="PS50060">
    <property type="entry name" value="MAM_2"/>
    <property type="match status" value="2"/>
</dbReference>
<protein>
    <submittedName>
        <fullName evidence="5">MAM and LDL-receptor class A domain-containing 1</fullName>
    </submittedName>
</protein>
<organism evidence="5 6">
    <name type="scientific">Solea senegalensis</name>
    <name type="common">Senegalese sole</name>
    <dbReference type="NCBI Taxonomy" id="28829"/>
    <lineage>
        <taxon>Eukaryota</taxon>
        <taxon>Metazoa</taxon>
        <taxon>Chordata</taxon>
        <taxon>Craniata</taxon>
        <taxon>Vertebrata</taxon>
        <taxon>Euteleostomi</taxon>
        <taxon>Actinopterygii</taxon>
        <taxon>Neopterygii</taxon>
        <taxon>Teleostei</taxon>
        <taxon>Neoteleostei</taxon>
        <taxon>Acanthomorphata</taxon>
        <taxon>Carangaria</taxon>
        <taxon>Pleuronectiformes</taxon>
        <taxon>Pleuronectoidei</taxon>
        <taxon>Soleidae</taxon>
        <taxon>Solea</taxon>
    </lineage>
</organism>
<evidence type="ECO:0000313" key="6">
    <source>
        <dbReference type="Proteomes" id="UP000693946"/>
    </source>
</evidence>
<feature type="domain" description="MAM" evidence="4">
    <location>
        <begin position="258"/>
        <end position="308"/>
    </location>
</feature>
<dbReference type="Pfam" id="PF00057">
    <property type="entry name" value="Ldl_recept_a"/>
    <property type="match status" value="1"/>
</dbReference>
<evidence type="ECO:0000256" key="1">
    <source>
        <dbReference type="ARBA" id="ARBA00023157"/>
    </source>
</evidence>
<feature type="disulfide bond" evidence="2">
    <location>
        <begin position="241"/>
        <end position="256"/>
    </location>
</feature>
<gene>
    <name evidence="5" type="ORF">JOB18_046103</name>
</gene>
<keyword evidence="1 2" id="KW-1015">Disulfide bond</keyword>
<sequence>MMMPGLVWQLFAFNLVFTPEWVRGFTCTRGLSCEDCVCDFTDNCGDGINEENCPGYKRCNFEVGFCEFTQSSETFSEWTRTNEVPGLDHDHTNNTAYFLSLLPVGGNRTTADLSGPVFQPSQTCQMSFYYYVAAAHGDLQVLVQAHPLAQSTVLWKHSQQPQTETWQPTMIHFASNHSFQVVVRGEFSADSEVSEVLAIDDLSFSPGCLTVTESSLPPPTACPPSWFACGGGNCIKNSKVCDFTPDCPHGEDEASCPSVCDFEDGSCGWYELTLGDGFDWVRGSSVEVPSDYYNHPPPLDHSTNSTKG</sequence>
<dbReference type="Proteomes" id="UP000693946">
    <property type="component" value="Unassembled WGS sequence"/>
</dbReference>
<feature type="signal peptide" evidence="3">
    <location>
        <begin position="1"/>
        <end position="24"/>
    </location>
</feature>
<keyword evidence="6" id="KW-1185">Reference proteome</keyword>
<keyword evidence="3" id="KW-0732">Signal</keyword>
<dbReference type="GO" id="GO:0016020">
    <property type="term" value="C:membrane"/>
    <property type="evidence" value="ECO:0007669"/>
    <property type="project" value="InterPro"/>
</dbReference>
<dbReference type="EMBL" id="JAGKHQ010000801">
    <property type="protein sequence ID" value="KAG7464339.1"/>
    <property type="molecule type" value="Genomic_DNA"/>
</dbReference>
<dbReference type="Pfam" id="PF00629">
    <property type="entry name" value="MAM"/>
    <property type="match status" value="1"/>
</dbReference>
<evidence type="ECO:0000259" key="4">
    <source>
        <dbReference type="PROSITE" id="PS50060"/>
    </source>
</evidence>
<dbReference type="PANTHER" id="PTHR23282:SF101">
    <property type="entry name" value="MAM DOMAIN-CONTAINING PROTEIN"/>
    <property type="match status" value="1"/>
</dbReference>
<comment type="caution">
    <text evidence="5">The sequence shown here is derived from an EMBL/GenBank/DDBJ whole genome shotgun (WGS) entry which is preliminary data.</text>
</comment>
<dbReference type="CDD" id="cd06263">
    <property type="entry name" value="MAM"/>
    <property type="match status" value="1"/>
</dbReference>
<feature type="disulfide bond" evidence="2">
    <location>
        <begin position="222"/>
        <end position="234"/>
    </location>
</feature>
<dbReference type="InterPro" id="IPR023415">
    <property type="entry name" value="LDLR_class-A_CS"/>
</dbReference>
<dbReference type="AlphaFoldDB" id="A0AAV6PK50"/>
<accession>A0AAV6PK50</accession>
<reference evidence="5 6" key="1">
    <citation type="journal article" date="2021" name="Sci. Rep.">
        <title>Chromosome anchoring in Senegalese sole (Solea senegalensis) reveals sex-associated markers and genome rearrangements in flatfish.</title>
        <authorList>
            <person name="Guerrero-Cozar I."/>
            <person name="Gomez-Garrido J."/>
            <person name="Berbel C."/>
            <person name="Martinez-Blanch J.F."/>
            <person name="Alioto T."/>
            <person name="Claros M.G."/>
            <person name="Gagnaire P.A."/>
            <person name="Manchado M."/>
        </authorList>
    </citation>
    <scope>NUCLEOTIDE SEQUENCE [LARGE SCALE GENOMIC DNA]</scope>
    <source>
        <strain evidence="5">Sse05_10M</strain>
    </source>
</reference>
<feature type="disulfide bond" evidence="2">
    <location>
        <begin position="229"/>
        <end position="247"/>
    </location>
</feature>
<feature type="domain" description="MAM" evidence="4">
    <location>
        <begin position="57"/>
        <end position="210"/>
    </location>
</feature>
<evidence type="ECO:0000256" key="3">
    <source>
        <dbReference type="SAM" id="SignalP"/>
    </source>
</evidence>
<dbReference type="InterPro" id="IPR002172">
    <property type="entry name" value="LDrepeatLR_classA_rpt"/>
</dbReference>
<dbReference type="PANTHER" id="PTHR23282">
    <property type="entry name" value="APICAL ENDOSOMAL GLYCOPROTEIN PRECURSOR"/>
    <property type="match status" value="1"/>
</dbReference>
<evidence type="ECO:0000313" key="5">
    <source>
        <dbReference type="EMBL" id="KAG7464339.1"/>
    </source>
</evidence>
<dbReference type="PROSITE" id="PS01209">
    <property type="entry name" value="LDLRA_1"/>
    <property type="match status" value="1"/>
</dbReference>
<dbReference type="SMART" id="SM00192">
    <property type="entry name" value="LDLa"/>
    <property type="match status" value="1"/>
</dbReference>
<dbReference type="SMART" id="SM00137">
    <property type="entry name" value="MAM"/>
    <property type="match status" value="1"/>
</dbReference>
<dbReference type="InterPro" id="IPR000998">
    <property type="entry name" value="MAM_dom"/>
</dbReference>
<feature type="chain" id="PRO_5043944354" evidence="3">
    <location>
        <begin position="25"/>
        <end position="308"/>
    </location>
</feature>
<name>A0AAV6PK50_SOLSE</name>
<dbReference type="PROSITE" id="PS50068">
    <property type="entry name" value="LDLRA_2"/>
    <property type="match status" value="1"/>
</dbReference>
<evidence type="ECO:0000256" key="2">
    <source>
        <dbReference type="PROSITE-ProRule" id="PRU00124"/>
    </source>
</evidence>
<dbReference type="CDD" id="cd00112">
    <property type="entry name" value="LDLa"/>
    <property type="match status" value="1"/>
</dbReference>
<proteinExistence type="predicted"/>
<dbReference type="InterPro" id="IPR051560">
    <property type="entry name" value="MAM_domain-containing"/>
</dbReference>